<evidence type="ECO:0000259" key="4">
    <source>
        <dbReference type="Pfam" id="PF08241"/>
    </source>
</evidence>
<dbReference type="PANTHER" id="PTHR43464:SF19">
    <property type="entry name" value="UBIQUINONE BIOSYNTHESIS O-METHYLTRANSFERASE, MITOCHONDRIAL"/>
    <property type="match status" value="1"/>
</dbReference>
<keyword evidence="3" id="KW-0949">S-adenosyl-L-methionine</keyword>
<keyword evidence="6" id="KW-1185">Reference proteome</keyword>
<dbReference type="PANTHER" id="PTHR43464">
    <property type="entry name" value="METHYLTRANSFERASE"/>
    <property type="match status" value="1"/>
</dbReference>
<evidence type="ECO:0000256" key="2">
    <source>
        <dbReference type="ARBA" id="ARBA00022679"/>
    </source>
</evidence>
<evidence type="ECO:0000256" key="3">
    <source>
        <dbReference type="ARBA" id="ARBA00022691"/>
    </source>
</evidence>
<comment type="caution">
    <text evidence="5">The sequence shown here is derived from an EMBL/GenBank/DDBJ whole genome shotgun (WGS) entry which is preliminary data.</text>
</comment>
<dbReference type="Pfam" id="PF08241">
    <property type="entry name" value="Methyltransf_11"/>
    <property type="match status" value="1"/>
</dbReference>
<dbReference type="SUPFAM" id="SSF53335">
    <property type="entry name" value="S-adenosyl-L-methionine-dependent methyltransferases"/>
    <property type="match status" value="1"/>
</dbReference>
<dbReference type="GO" id="GO:0032259">
    <property type="term" value="P:methylation"/>
    <property type="evidence" value="ECO:0007669"/>
    <property type="project" value="UniProtKB-KW"/>
</dbReference>
<evidence type="ECO:0000256" key="1">
    <source>
        <dbReference type="ARBA" id="ARBA00022603"/>
    </source>
</evidence>
<gene>
    <name evidence="5" type="ORF">P2G67_15460</name>
</gene>
<dbReference type="CDD" id="cd02440">
    <property type="entry name" value="AdoMet_MTases"/>
    <property type="match status" value="1"/>
</dbReference>
<name>A0ABT5YT39_9PROT</name>
<dbReference type="InterPro" id="IPR029063">
    <property type="entry name" value="SAM-dependent_MTases_sf"/>
</dbReference>
<dbReference type="Gene3D" id="3.40.50.150">
    <property type="entry name" value="Vaccinia Virus protein VP39"/>
    <property type="match status" value="1"/>
</dbReference>
<feature type="domain" description="Methyltransferase type 11" evidence="4">
    <location>
        <begin position="50"/>
        <end position="141"/>
    </location>
</feature>
<dbReference type="RefSeq" id="WP_275824161.1">
    <property type="nucleotide sequence ID" value="NZ_JARHUD010000013.1"/>
</dbReference>
<reference evidence="5 6" key="1">
    <citation type="submission" date="2023-03" db="EMBL/GenBank/DDBJ databases">
        <title>Fodinicurvata sp. CAU 1616 isolated from sea sendiment.</title>
        <authorList>
            <person name="Kim W."/>
        </authorList>
    </citation>
    <scope>NUCLEOTIDE SEQUENCE [LARGE SCALE GENOMIC DNA]</scope>
    <source>
        <strain evidence="5 6">CAU 1616</strain>
    </source>
</reference>
<keyword evidence="1 5" id="KW-0489">Methyltransferase</keyword>
<evidence type="ECO:0000313" key="6">
    <source>
        <dbReference type="Proteomes" id="UP001215503"/>
    </source>
</evidence>
<dbReference type="EMBL" id="JARHUD010000013">
    <property type="protein sequence ID" value="MDF2097374.1"/>
    <property type="molecule type" value="Genomic_DNA"/>
</dbReference>
<evidence type="ECO:0000313" key="5">
    <source>
        <dbReference type="EMBL" id="MDF2097374.1"/>
    </source>
</evidence>
<proteinExistence type="predicted"/>
<protein>
    <submittedName>
        <fullName evidence="5">Class I SAM-dependent methyltransferase</fullName>
    </submittedName>
</protein>
<dbReference type="GO" id="GO:0008168">
    <property type="term" value="F:methyltransferase activity"/>
    <property type="evidence" value="ECO:0007669"/>
    <property type="project" value="UniProtKB-KW"/>
</dbReference>
<dbReference type="Proteomes" id="UP001215503">
    <property type="component" value="Unassembled WGS sequence"/>
</dbReference>
<accession>A0ABT5YT39</accession>
<sequence>MADDTGKDRAHWTKAANEWIAWAGKPGHDAFWAYKDHLINYIGEGCGQALEVGCGEGRVSRVLKHCGYEVTATDPVAELVKAAQNSDSAHHYAVCAADALPFPSLSFDLVVAYNVLMDIESMPAALTEMRRVMRPKGLLMISIVHPLADAARFTDGGPEAPFVITEPYFGRKQFEGTEVRDGLRMSFFGWSDSLQGYADALENAGLAIVSLKEPMPDTHFGADQMKRWTRMPLFLWLKARSLAP</sequence>
<keyword evidence="2" id="KW-0808">Transferase</keyword>
<dbReference type="InterPro" id="IPR013216">
    <property type="entry name" value="Methyltransf_11"/>
</dbReference>
<organism evidence="5 6">
    <name type="scientific">Aquibaculum arenosum</name>
    <dbReference type="NCBI Taxonomy" id="3032591"/>
    <lineage>
        <taxon>Bacteria</taxon>
        <taxon>Pseudomonadati</taxon>
        <taxon>Pseudomonadota</taxon>
        <taxon>Alphaproteobacteria</taxon>
        <taxon>Rhodospirillales</taxon>
        <taxon>Rhodovibrionaceae</taxon>
        <taxon>Aquibaculum</taxon>
    </lineage>
</organism>